<dbReference type="AlphaFoldDB" id="A0A2A4B943"/>
<dbReference type="InterPro" id="IPR045155">
    <property type="entry name" value="Beta-lactam_cat"/>
</dbReference>
<dbReference type="Pfam" id="PF13354">
    <property type="entry name" value="Beta-lactamase2"/>
    <property type="match status" value="1"/>
</dbReference>
<name>A0A2A4B943_9SPHN</name>
<evidence type="ECO:0000313" key="5">
    <source>
        <dbReference type="EMBL" id="PCD04472.1"/>
    </source>
</evidence>
<comment type="caution">
    <text evidence="5">The sequence shown here is derived from an EMBL/GenBank/DDBJ whole genome shotgun (WGS) entry which is preliminary data.</text>
</comment>
<organism evidence="5 6">
    <name type="scientific">Sphingomonas spermidinifaciens</name>
    <dbReference type="NCBI Taxonomy" id="1141889"/>
    <lineage>
        <taxon>Bacteria</taxon>
        <taxon>Pseudomonadati</taxon>
        <taxon>Pseudomonadota</taxon>
        <taxon>Alphaproteobacteria</taxon>
        <taxon>Sphingomonadales</taxon>
        <taxon>Sphingomonadaceae</taxon>
        <taxon>Sphingomonas</taxon>
    </lineage>
</organism>
<proteinExistence type="inferred from homology"/>
<evidence type="ECO:0000256" key="1">
    <source>
        <dbReference type="ARBA" id="ARBA00001526"/>
    </source>
</evidence>
<evidence type="ECO:0000313" key="6">
    <source>
        <dbReference type="Proteomes" id="UP000218366"/>
    </source>
</evidence>
<dbReference type="EC" id="3.5.2.6" evidence="3"/>
<gene>
    <name evidence="5" type="ORF">COC42_09490</name>
</gene>
<protein>
    <recommendedName>
        <fullName evidence="3">beta-lactamase</fullName>
        <ecNumber evidence="3">3.5.2.6</ecNumber>
    </recommendedName>
</protein>
<dbReference type="SUPFAM" id="SSF56601">
    <property type="entry name" value="beta-lactamase/transpeptidase-like"/>
    <property type="match status" value="1"/>
</dbReference>
<evidence type="ECO:0000259" key="4">
    <source>
        <dbReference type="Pfam" id="PF13354"/>
    </source>
</evidence>
<evidence type="ECO:0000256" key="2">
    <source>
        <dbReference type="ARBA" id="ARBA00009009"/>
    </source>
</evidence>
<dbReference type="GO" id="GO:0008800">
    <property type="term" value="F:beta-lactamase activity"/>
    <property type="evidence" value="ECO:0007669"/>
    <property type="project" value="UniProtKB-EC"/>
</dbReference>
<comment type="similarity">
    <text evidence="2">Belongs to the class-A beta-lactamase family.</text>
</comment>
<reference evidence="5 6" key="1">
    <citation type="submission" date="2017-09" db="EMBL/GenBank/DDBJ databases">
        <title>Sphingomonas spermidinifaciens 9NM-10, whole genome shotgun sequence.</title>
        <authorList>
            <person name="Feng G."/>
            <person name="Zhu H."/>
        </authorList>
    </citation>
    <scope>NUCLEOTIDE SEQUENCE [LARGE SCALE GENOMIC DNA]</scope>
    <source>
        <strain evidence="5 6">9NM-10</strain>
    </source>
</reference>
<comment type="catalytic activity">
    <reaction evidence="1">
        <text>a beta-lactam + H2O = a substituted beta-amino acid</text>
        <dbReference type="Rhea" id="RHEA:20401"/>
        <dbReference type="ChEBI" id="CHEBI:15377"/>
        <dbReference type="ChEBI" id="CHEBI:35627"/>
        <dbReference type="ChEBI" id="CHEBI:140347"/>
        <dbReference type="EC" id="3.5.2.6"/>
    </reaction>
</comment>
<dbReference type="OrthoDB" id="9784149at2"/>
<sequence>MVLSRFSVIERALTLGGLAPLALIGAAPQHQDGRITELLPPGYVHNSVAPQRQVVIPAPTPLVTDIDRLVAGFGGKVGVAVKSIDAGWMVSKNGDVPMPQQSVSKLWVTLTLLDQVDQGRVRLDDPITITRSDLTLFHQPIASLLKNGVYNTTVRELMRRAMTMSDNTANDRLLRHVGGPSAVNAYIARHSLGAIKFGPGERLLQSRTAGLTWRQDYAMGRAFQAARAKLPPNVRQAAFNSYVANPIDGAAAAAIANALTKLRRGELLSPASTAYLIGVMESSRTGHARLRASVPPGWRLAHKTGTGQDLMGRTAGFNDVGILTAPDGRAYSIAVMIGDTSRPTQERQKLMQNVVARVVAYHDSEAPQRVMAQ</sequence>
<dbReference type="Proteomes" id="UP000218366">
    <property type="component" value="Unassembled WGS sequence"/>
</dbReference>
<keyword evidence="5" id="KW-0378">Hydrolase</keyword>
<dbReference type="GO" id="GO:0030655">
    <property type="term" value="P:beta-lactam antibiotic catabolic process"/>
    <property type="evidence" value="ECO:0007669"/>
    <property type="project" value="InterPro"/>
</dbReference>
<dbReference type="GO" id="GO:0046677">
    <property type="term" value="P:response to antibiotic"/>
    <property type="evidence" value="ECO:0007669"/>
    <property type="project" value="InterPro"/>
</dbReference>
<accession>A0A2A4B943</accession>
<dbReference type="Gene3D" id="3.40.710.10">
    <property type="entry name" value="DD-peptidase/beta-lactamase superfamily"/>
    <property type="match status" value="1"/>
</dbReference>
<dbReference type="InterPro" id="IPR000871">
    <property type="entry name" value="Beta-lactam_class-A"/>
</dbReference>
<dbReference type="PANTHER" id="PTHR35333:SF3">
    <property type="entry name" value="BETA-LACTAMASE-TYPE TRANSPEPTIDASE FOLD CONTAINING PROTEIN"/>
    <property type="match status" value="1"/>
</dbReference>
<dbReference type="PANTHER" id="PTHR35333">
    <property type="entry name" value="BETA-LACTAMASE"/>
    <property type="match status" value="1"/>
</dbReference>
<dbReference type="EMBL" id="NWMW01000001">
    <property type="protein sequence ID" value="PCD04472.1"/>
    <property type="molecule type" value="Genomic_DNA"/>
</dbReference>
<feature type="domain" description="Beta-lactamase class A catalytic" evidence="4">
    <location>
        <begin position="78"/>
        <end position="336"/>
    </location>
</feature>
<dbReference type="InterPro" id="IPR012338">
    <property type="entry name" value="Beta-lactam/transpept-like"/>
</dbReference>
<keyword evidence="6" id="KW-1185">Reference proteome</keyword>
<evidence type="ECO:0000256" key="3">
    <source>
        <dbReference type="ARBA" id="ARBA00012865"/>
    </source>
</evidence>